<reference evidence="2" key="1">
    <citation type="submission" date="2021-03" db="EMBL/GenBank/DDBJ databases">
        <authorList>
            <person name="Tagirdzhanova G."/>
        </authorList>
    </citation>
    <scope>NUCLEOTIDE SEQUENCE</scope>
</reference>
<dbReference type="Proteomes" id="UP000664521">
    <property type="component" value="Unassembled WGS sequence"/>
</dbReference>
<evidence type="ECO:0000256" key="1">
    <source>
        <dbReference type="SAM" id="MobiDB-lite"/>
    </source>
</evidence>
<comment type="caution">
    <text evidence="2">The sequence shown here is derived from an EMBL/GenBank/DDBJ whole genome shotgun (WGS) entry which is preliminary data.</text>
</comment>
<evidence type="ECO:0000313" key="2">
    <source>
        <dbReference type="EMBL" id="CAF9929165.1"/>
    </source>
</evidence>
<dbReference type="OrthoDB" id="5398371at2759"/>
<gene>
    <name evidence="2" type="ORF">HETSPECPRED_007303</name>
</gene>
<evidence type="ECO:0000313" key="3">
    <source>
        <dbReference type="Proteomes" id="UP000664521"/>
    </source>
</evidence>
<proteinExistence type="predicted"/>
<keyword evidence="3" id="KW-1185">Reference proteome</keyword>
<protein>
    <recommendedName>
        <fullName evidence="4">BTB domain-containing protein</fullName>
    </recommendedName>
</protein>
<evidence type="ECO:0008006" key="4">
    <source>
        <dbReference type="Google" id="ProtNLM"/>
    </source>
</evidence>
<feature type="region of interest" description="Disordered" evidence="1">
    <location>
        <begin position="1"/>
        <end position="41"/>
    </location>
</feature>
<name>A0A8H3IV07_9LECA</name>
<dbReference type="AlphaFoldDB" id="A0A8H3IV07"/>
<dbReference type="EMBL" id="CAJPDS010000050">
    <property type="protein sequence ID" value="CAF9929165.1"/>
    <property type="molecule type" value="Genomic_DNA"/>
</dbReference>
<organism evidence="2 3">
    <name type="scientific">Heterodermia speciosa</name>
    <dbReference type="NCBI Taxonomy" id="116794"/>
    <lineage>
        <taxon>Eukaryota</taxon>
        <taxon>Fungi</taxon>
        <taxon>Dikarya</taxon>
        <taxon>Ascomycota</taxon>
        <taxon>Pezizomycotina</taxon>
        <taxon>Lecanoromycetes</taxon>
        <taxon>OSLEUM clade</taxon>
        <taxon>Lecanoromycetidae</taxon>
        <taxon>Caliciales</taxon>
        <taxon>Physciaceae</taxon>
        <taxon>Heterodermia</taxon>
    </lineage>
</organism>
<sequence>MSLPNRSSKGPPAMHTLRDKTHPPALSDPAPSGSSKDERTIPYVSCGPHGLIMRDIVTDKVSNGMRDLVLEVHKPGATAPHYYLVSSEVLRAASSYFRVLLDPAKFNEGASFDTALRALLEKHGSLRSISPENLPRIKITDLGQVPRKARLEEAMTLYLSILHKTDRFCSIPSLHPLAVMAIIADRFDTVAAVASYVMRIPSRDHILNSNVFDDWGMGQEVATRQILLIAILLKIEPKKFKGHTAKLVIKGSECWKIKTETKGDRDALWWNLPGNLEEELMSRREYLLDTIGSIQTYFIKLFAFEPNQCRLGYDTSPACNSFQLGEIVRFFARKGTLSLQNSIFPTEQPVAWEGDIENLISMLREIPSYQIDSNHMHCGARNRLLVALNTVQPFPQIGVCWSCWQTNRVQESWVDSPSGGKWAIKQWKPTQVIEPQGCAFHRKTKAMYTAEKRDWTATEATR</sequence>
<accession>A0A8H3IV07</accession>